<dbReference type="InterPro" id="IPR011110">
    <property type="entry name" value="Reg_prop"/>
</dbReference>
<dbReference type="STRING" id="504472.Slin_5163"/>
<evidence type="ECO:0000313" key="3">
    <source>
        <dbReference type="Proteomes" id="UP000002028"/>
    </source>
</evidence>
<dbReference type="HOGENOM" id="CLU_018865_0_0_10"/>
<evidence type="ECO:0000259" key="1">
    <source>
        <dbReference type="Pfam" id="PF21544"/>
    </source>
</evidence>
<dbReference type="Proteomes" id="UP000002028">
    <property type="component" value="Chromosome"/>
</dbReference>
<dbReference type="InterPro" id="IPR026444">
    <property type="entry name" value="Secre_tail"/>
</dbReference>
<evidence type="ECO:0000313" key="2">
    <source>
        <dbReference type="EMBL" id="ADB41135.1"/>
    </source>
</evidence>
<dbReference type="NCBIfam" id="TIGR04183">
    <property type="entry name" value="Por_Secre_tail"/>
    <property type="match status" value="1"/>
</dbReference>
<dbReference type="Pfam" id="PF07494">
    <property type="entry name" value="Reg_prop"/>
    <property type="match status" value="1"/>
</dbReference>
<sequence length="774" mass="82150">MNDVVHIAPVKTRFRKLIDGSSFISHLSIFVRLLVTTCPAFAQIGSWQTHVSYQSGRSVAVIGTTVYAATQNGFFYYNKTTGETTTLGKQDGLSDVGISRLLYLPDQKRLLIAYQNGNIDFLNLTGTNEPGTVDNVNTIVTASALPAARGINHINRIGSSAYLSTDFGLVVLDLQKNEIRDTYFSQRADGTPLPIFQTAVTNDSLYALTAPLRATDIGRRLRAVRFAANVNIADPANWRPVTEPGLQIESIVSNQGRLSATVNAQGVYERQAGGWVLVQALTNPLIRQFPTGNGLILATNQAVTLSGSGSFTGSLLNNPREALADGNTVWVADASSGLLAGNAGTFQRIAPEGPTRDLFPQLYAYTQTLVALPAGPLDATPLAGNQPPVDVLSVPTERWASNPVSSLTRGFNAAAYVAVEQKLYLGSFGGGLWSRADGQATTVVTPTAVALPATISPFITSLATDIDGNLWLTTGRTTSTQATLHVRRSSGQFQSFPVVNQTNIVQIVPDDNGFLWLRPDLGGGLQVFDPQTNRIRFLGTGTGQGGLLTNTVRALVKDRTGAIWVGTDLGPTVFDNPAGAFDAAIDAQPPVINRRRLLANELITAIAVDGGNRKWLGTRSGLYQVAPDGSQLLNTFTAANSPLPNNTVQALAIEPVGGKVFIETGTADQPNGLVSYQGTATEPASVLSKLTIFPNPVRPDFTGTVGINGLTDNVTVKILDAGGQLVYETRSLGGTATWGLRDYRGRMAQTGIYLVVVVTADGSEGLAGKLAIVR</sequence>
<feature type="domain" description="PorZ N-terminal beta-propeller" evidence="1">
    <location>
        <begin position="66"/>
        <end position="239"/>
    </location>
</feature>
<proteinExistence type="predicted"/>
<protein>
    <submittedName>
        <fullName evidence="2">Two component regulator propeller domain protein</fullName>
    </submittedName>
</protein>
<dbReference type="KEGG" id="sli:Slin_5163"/>
<organism evidence="2 3">
    <name type="scientific">Spirosoma linguale (strain ATCC 33905 / DSM 74 / LMG 10896 / Claus 1)</name>
    <dbReference type="NCBI Taxonomy" id="504472"/>
    <lineage>
        <taxon>Bacteria</taxon>
        <taxon>Pseudomonadati</taxon>
        <taxon>Bacteroidota</taxon>
        <taxon>Cytophagia</taxon>
        <taxon>Cytophagales</taxon>
        <taxon>Cytophagaceae</taxon>
        <taxon>Spirosoma</taxon>
    </lineage>
</organism>
<dbReference type="Gene3D" id="2.130.10.10">
    <property type="entry name" value="YVTN repeat-like/Quinoprotein amine dehydrogenase"/>
    <property type="match status" value="1"/>
</dbReference>
<dbReference type="InterPro" id="IPR015943">
    <property type="entry name" value="WD40/YVTN_repeat-like_dom_sf"/>
</dbReference>
<reference evidence="2 3" key="1">
    <citation type="journal article" date="2010" name="Stand. Genomic Sci.">
        <title>Complete genome sequence of Spirosoma linguale type strain (1).</title>
        <authorList>
            <person name="Lail K."/>
            <person name="Sikorski J."/>
            <person name="Saunders E."/>
            <person name="Lapidus A."/>
            <person name="Glavina Del Rio T."/>
            <person name="Copeland A."/>
            <person name="Tice H."/>
            <person name="Cheng J.-F."/>
            <person name="Lucas S."/>
            <person name="Nolan M."/>
            <person name="Bruce D."/>
            <person name="Goodwin L."/>
            <person name="Pitluck S."/>
            <person name="Ivanova N."/>
            <person name="Mavromatis K."/>
            <person name="Ovchinnikova G."/>
            <person name="Pati A."/>
            <person name="Chen A."/>
            <person name="Palaniappan K."/>
            <person name="Land M."/>
            <person name="Hauser L."/>
            <person name="Chang Y.-J."/>
            <person name="Jeffries C.D."/>
            <person name="Chain P."/>
            <person name="Brettin T."/>
            <person name="Detter J.C."/>
            <person name="Schuetze A."/>
            <person name="Rohde M."/>
            <person name="Tindall B.J."/>
            <person name="Goeker M."/>
            <person name="Bristow J."/>
            <person name="Eisen J.A."/>
            <person name="Markowitz V."/>
            <person name="Hugenholtz P."/>
            <person name="Kyrpides N.C."/>
            <person name="Klenk H.-P."/>
            <person name="Chen F."/>
        </authorList>
    </citation>
    <scope>NUCLEOTIDE SEQUENCE [LARGE SCALE GENOMIC DNA]</scope>
    <source>
        <strain evidence="3">ATCC 33905 / DSM 74 / LMG 10896 / Claus 1</strain>
    </source>
</reference>
<dbReference type="EMBL" id="CP001769">
    <property type="protein sequence ID" value="ADB41135.1"/>
    <property type="molecule type" value="Genomic_DNA"/>
</dbReference>
<dbReference type="SUPFAM" id="SSF69322">
    <property type="entry name" value="Tricorn protease domain 2"/>
    <property type="match status" value="1"/>
</dbReference>
<dbReference type="AlphaFoldDB" id="D2QGW3"/>
<dbReference type="Pfam" id="PF21544">
    <property type="entry name" value="PorZ_N_b_propeller"/>
    <property type="match status" value="1"/>
</dbReference>
<dbReference type="eggNOG" id="COG3292">
    <property type="taxonomic scope" value="Bacteria"/>
</dbReference>
<gene>
    <name evidence="2" type="ordered locus">Slin_5163</name>
</gene>
<dbReference type="InterPro" id="IPR048954">
    <property type="entry name" value="PorZ_N"/>
</dbReference>
<name>D2QGW3_SPILD</name>
<accession>D2QGW3</accession>
<keyword evidence="3" id="KW-1185">Reference proteome</keyword>